<dbReference type="Proteomes" id="UP000077701">
    <property type="component" value="Unassembled WGS sequence"/>
</dbReference>
<evidence type="ECO:0000313" key="2">
    <source>
        <dbReference type="Proteomes" id="UP000077701"/>
    </source>
</evidence>
<name>A0A171DL70_9ACTN</name>
<dbReference type="EMBL" id="BDCX01000014">
    <property type="protein sequence ID" value="GAT69588.1"/>
    <property type="molecule type" value="Genomic_DNA"/>
</dbReference>
<accession>A0A171DL70</accession>
<organism evidence="1 2">
    <name type="scientific">Planomonospora sphaerica</name>
    <dbReference type="NCBI Taxonomy" id="161355"/>
    <lineage>
        <taxon>Bacteria</taxon>
        <taxon>Bacillati</taxon>
        <taxon>Actinomycetota</taxon>
        <taxon>Actinomycetes</taxon>
        <taxon>Streptosporangiales</taxon>
        <taxon>Streptosporangiaceae</taxon>
        <taxon>Planomonospora</taxon>
    </lineage>
</organism>
<evidence type="ECO:0000313" key="1">
    <source>
        <dbReference type="EMBL" id="GAT69588.1"/>
    </source>
</evidence>
<sequence length="85" mass="8510">MTVIGIVLLAVGFVVALCLALADPVLLSRINGEPAEGASGRYIQAPPIAAVTGTTAGTTAGTAAAGAEVVPFRPRRPDDREPQAA</sequence>
<gene>
    <name evidence="1" type="ORF">PS9374_05265</name>
</gene>
<dbReference type="AlphaFoldDB" id="A0A171DL70"/>
<reference evidence="1 2" key="1">
    <citation type="journal article" date="2016" name="Genome Announc.">
        <title>Draft Genome Sequence of Planomonospora sphaerica JCM9374, a Rare Actinomycete.</title>
        <authorList>
            <person name="Dohra H."/>
            <person name="Suzuki T."/>
            <person name="Inoue Y."/>
            <person name="Kodani S."/>
        </authorList>
    </citation>
    <scope>NUCLEOTIDE SEQUENCE [LARGE SCALE GENOMIC DNA]</scope>
    <source>
        <strain evidence="1 2">JCM 9374</strain>
    </source>
</reference>
<reference evidence="2" key="2">
    <citation type="submission" date="2016-04" db="EMBL/GenBank/DDBJ databases">
        <title>Planomonospora sphaerica JCM9374 whole genome shotgun sequence.</title>
        <authorList>
            <person name="Suzuki T."/>
            <person name="Dohra H."/>
            <person name="Kodani S."/>
        </authorList>
    </citation>
    <scope>NUCLEOTIDE SEQUENCE [LARGE SCALE GENOMIC DNA]</scope>
    <source>
        <strain evidence="2">JCM 9374</strain>
    </source>
</reference>
<proteinExistence type="predicted"/>
<protein>
    <submittedName>
        <fullName evidence="1">Uncharacterized protein</fullName>
    </submittedName>
</protein>
<keyword evidence="2" id="KW-1185">Reference proteome</keyword>
<dbReference type="RefSeq" id="WP_068901148.1">
    <property type="nucleotide sequence ID" value="NZ_BDCX01000014.1"/>
</dbReference>
<comment type="caution">
    <text evidence="1">The sequence shown here is derived from an EMBL/GenBank/DDBJ whole genome shotgun (WGS) entry which is preliminary data.</text>
</comment>
<dbReference type="STRING" id="161355.PS9374_05265"/>